<dbReference type="GO" id="GO:0005783">
    <property type="term" value="C:endoplasmic reticulum"/>
    <property type="evidence" value="ECO:0007669"/>
    <property type="project" value="TreeGrafter"/>
</dbReference>
<keyword evidence="1" id="KW-0732">Signal</keyword>
<dbReference type="PANTHER" id="PTHR13024">
    <property type="entry name" value="MICROSOMAL TRIGLYCERIDE TRANSFER PROTEIN, LARGE SUBUNIT"/>
    <property type="match status" value="1"/>
</dbReference>
<protein>
    <submittedName>
        <fullName evidence="2">Microsomal triglyceride transfer protein</fullName>
    </submittedName>
</protein>
<dbReference type="Proteomes" id="UP000314987">
    <property type="component" value="Unassembled WGS sequence"/>
</dbReference>
<dbReference type="AlphaFoldDB" id="A0A4X2LQ93"/>
<dbReference type="GO" id="GO:0016323">
    <property type="term" value="C:basolateral plasma membrane"/>
    <property type="evidence" value="ECO:0007669"/>
    <property type="project" value="TreeGrafter"/>
</dbReference>
<dbReference type="GeneTree" id="ENSGT00390000011412"/>
<evidence type="ECO:0000313" key="3">
    <source>
        <dbReference type="Proteomes" id="UP000314987"/>
    </source>
</evidence>
<dbReference type="PANTHER" id="PTHR13024:SF1">
    <property type="entry name" value="MICROSOMAL TRIGLYCERIDE TRANSFER PROTEIN LARGE SUBUNIT"/>
    <property type="match status" value="1"/>
</dbReference>
<dbReference type="GO" id="GO:0005548">
    <property type="term" value="F:phospholipid transporter activity"/>
    <property type="evidence" value="ECO:0007669"/>
    <property type="project" value="InterPro"/>
</dbReference>
<proteinExistence type="predicted"/>
<dbReference type="GO" id="GO:0005794">
    <property type="term" value="C:Golgi apparatus"/>
    <property type="evidence" value="ECO:0007669"/>
    <property type="project" value="TreeGrafter"/>
</dbReference>
<feature type="chain" id="PRO_5021199516" evidence="1">
    <location>
        <begin position="18"/>
        <end position="153"/>
    </location>
</feature>
<dbReference type="GO" id="GO:0042632">
    <property type="term" value="P:cholesterol homeostasis"/>
    <property type="evidence" value="ECO:0007669"/>
    <property type="project" value="TreeGrafter"/>
</dbReference>
<reference evidence="2" key="3">
    <citation type="submission" date="2025-09" db="UniProtKB">
        <authorList>
            <consortium name="Ensembl"/>
        </authorList>
    </citation>
    <scope>IDENTIFICATION</scope>
</reference>
<reference evidence="3" key="1">
    <citation type="submission" date="2018-12" db="EMBL/GenBank/DDBJ databases">
        <authorList>
            <person name="Yazar S."/>
        </authorList>
    </citation>
    <scope>NUCLEOTIDE SEQUENCE [LARGE SCALE GENOMIC DNA]</scope>
</reference>
<gene>
    <name evidence="2" type="primary">MTTP</name>
</gene>
<dbReference type="InterPro" id="IPR015819">
    <property type="entry name" value="Lipid_transp_b-sht_shell"/>
</dbReference>
<accession>A0A4X2LQ93</accession>
<organism evidence="2 3">
    <name type="scientific">Vombatus ursinus</name>
    <name type="common">Common wombat</name>
    <dbReference type="NCBI Taxonomy" id="29139"/>
    <lineage>
        <taxon>Eukaryota</taxon>
        <taxon>Metazoa</taxon>
        <taxon>Chordata</taxon>
        <taxon>Craniata</taxon>
        <taxon>Vertebrata</taxon>
        <taxon>Euteleostomi</taxon>
        <taxon>Mammalia</taxon>
        <taxon>Metatheria</taxon>
        <taxon>Diprotodontia</taxon>
        <taxon>Vombatidae</taxon>
        <taxon>Vombatus</taxon>
    </lineage>
</organism>
<feature type="signal peptide" evidence="1">
    <location>
        <begin position="1"/>
        <end position="17"/>
    </location>
</feature>
<name>A0A4X2LQ93_VOMUR</name>
<keyword evidence="3" id="KW-1185">Reference proteome</keyword>
<reference evidence="2" key="2">
    <citation type="submission" date="2025-08" db="UniProtKB">
        <authorList>
            <consortium name="Ensembl"/>
        </authorList>
    </citation>
    <scope>IDENTIFICATION</scope>
</reference>
<dbReference type="InterPro" id="IPR039988">
    <property type="entry name" value="MTTP"/>
</dbReference>
<evidence type="ECO:0000256" key="1">
    <source>
        <dbReference type="SAM" id="SignalP"/>
    </source>
</evidence>
<dbReference type="GO" id="GO:0042157">
    <property type="term" value="P:lipoprotein metabolic process"/>
    <property type="evidence" value="ECO:0007669"/>
    <property type="project" value="TreeGrafter"/>
</dbReference>
<dbReference type="Ensembl" id="ENSVURT00010031302.1">
    <property type="protein sequence ID" value="ENSVURP00010027479.1"/>
    <property type="gene ID" value="ENSVURG00010021030.1"/>
</dbReference>
<sequence>MILLAVLFLCFISSYSASVKGHTTGLSLNNDRLYKLTYSTEVFVNRVGESLQDGVGYKISSNVDVVLLWRNPDGDDDQLIKVTIKDVNVENANQREGGKNIFNGKKISQIIGKENLAALKTPVLLHLTRGKVRSSFKRTISSFSPSSFSSLLQ</sequence>
<evidence type="ECO:0000313" key="2">
    <source>
        <dbReference type="Ensembl" id="ENSVURP00010027479.1"/>
    </source>
</evidence>
<dbReference type="SUPFAM" id="SSF56968">
    <property type="entry name" value="Lipovitellin-phosvitin complex, beta-sheet shell regions"/>
    <property type="match status" value="1"/>
</dbReference>